<dbReference type="Proteomes" id="UP000324222">
    <property type="component" value="Unassembled WGS sequence"/>
</dbReference>
<evidence type="ECO:0000256" key="1">
    <source>
        <dbReference type="SAM" id="MobiDB-lite"/>
    </source>
</evidence>
<accession>A0A5B7HRS3</accession>
<evidence type="ECO:0000313" key="2">
    <source>
        <dbReference type="EMBL" id="MPC72459.1"/>
    </source>
</evidence>
<feature type="compositionally biased region" description="Basic residues" evidence="1">
    <location>
        <begin position="39"/>
        <end position="56"/>
    </location>
</feature>
<gene>
    <name evidence="2" type="ORF">E2C01_066766</name>
</gene>
<keyword evidence="3" id="KW-1185">Reference proteome</keyword>
<sequence length="69" mass="7721">MWTPRMTEKRRPVVEWRWSGGGGGGGVVVTPLQAWPPRPHPHPAGRKNSPTHRRPQSHLVSERRVVAGT</sequence>
<dbReference type="AlphaFoldDB" id="A0A5B7HRS3"/>
<organism evidence="2 3">
    <name type="scientific">Portunus trituberculatus</name>
    <name type="common">Swimming crab</name>
    <name type="synonym">Neptunus trituberculatus</name>
    <dbReference type="NCBI Taxonomy" id="210409"/>
    <lineage>
        <taxon>Eukaryota</taxon>
        <taxon>Metazoa</taxon>
        <taxon>Ecdysozoa</taxon>
        <taxon>Arthropoda</taxon>
        <taxon>Crustacea</taxon>
        <taxon>Multicrustacea</taxon>
        <taxon>Malacostraca</taxon>
        <taxon>Eumalacostraca</taxon>
        <taxon>Eucarida</taxon>
        <taxon>Decapoda</taxon>
        <taxon>Pleocyemata</taxon>
        <taxon>Brachyura</taxon>
        <taxon>Eubrachyura</taxon>
        <taxon>Portunoidea</taxon>
        <taxon>Portunidae</taxon>
        <taxon>Portuninae</taxon>
        <taxon>Portunus</taxon>
    </lineage>
</organism>
<dbReference type="EMBL" id="VSRR010034771">
    <property type="protein sequence ID" value="MPC72459.1"/>
    <property type="molecule type" value="Genomic_DNA"/>
</dbReference>
<feature type="compositionally biased region" description="Basic and acidic residues" evidence="1">
    <location>
        <begin position="60"/>
        <end position="69"/>
    </location>
</feature>
<reference evidence="2 3" key="1">
    <citation type="submission" date="2019-05" db="EMBL/GenBank/DDBJ databases">
        <title>Another draft genome of Portunus trituberculatus and its Hox gene families provides insights of decapod evolution.</title>
        <authorList>
            <person name="Jeong J.-H."/>
            <person name="Song I."/>
            <person name="Kim S."/>
            <person name="Choi T."/>
            <person name="Kim D."/>
            <person name="Ryu S."/>
            <person name="Kim W."/>
        </authorList>
    </citation>
    <scope>NUCLEOTIDE SEQUENCE [LARGE SCALE GENOMIC DNA]</scope>
    <source>
        <tissue evidence="2">Muscle</tissue>
    </source>
</reference>
<protein>
    <submittedName>
        <fullName evidence="2">Uncharacterized protein</fullName>
    </submittedName>
</protein>
<name>A0A5B7HRS3_PORTR</name>
<evidence type="ECO:0000313" key="3">
    <source>
        <dbReference type="Proteomes" id="UP000324222"/>
    </source>
</evidence>
<comment type="caution">
    <text evidence="2">The sequence shown here is derived from an EMBL/GenBank/DDBJ whole genome shotgun (WGS) entry which is preliminary data.</text>
</comment>
<feature type="region of interest" description="Disordered" evidence="1">
    <location>
        <begin position="35"/>
        <end position="69"/>
    </location>
</feature>
<proteinExistence type="predicted"/>